<feature type="chain" id="PRO_5045653513" evidence="1">
    <location>
        <begin position="20"/>
        <end position="206"/>
    </location>
</feature>
<dbReference type="InterPro" id="IPR025453">
    <property type="entry name" value="DUF4309"/>
</dbReference>
<evidence type="ECO:0000256" key="1">
    <source>
        <dbReference type="SAM" id="SignalP"/>
    </source>
</evidence>
<feature type="signal peptide" evidence="1">
    <location>
        <begin position="1"/>
        <end position="19"/>
    </location>
</feature>
<sequence>MDKFLSFLLPLFLIGILSACTTNKDEKEIETPIENVEQSIDDSDVIIGNETENEDETSSDDKVQKEMALDVLAGIFEDAKTGKVYRLSDGIYIGKTTRKEVIEMIGEPEEKDTFDHYHGSMGNASYDLAYNEKGILKEARYFGTNVERQTNLGGITTKDLIENIGEPDQKREMNSTNETNYIYQVGDFELQFIMQEDGTTDHVNLK</sequence>
<dbReference type="RefSeq" id="WP_381443975.1">
    <property type="nucleotide sequence ID" value="NZ_JBHSNP010000011.1"/>
</dbReference>
<accession>A0ABW0TWT8</accession>
<dbReference type="EMBL" id="JBHSNP010000011">
    <property type="protein sequence ID" value="MFC5603470.1"/>
    <property type="molecule type" value="Genomic_DNA"/>
</dbReference>
<gene>
    <name evidence="2" type="ORF">ACFPTP_09555</name>
</gene>
<dbReference type="Proteomes" id="UP001596071">
    <property type="component" value="Unassembled WGS sequence"/>
</dbReference>
<evidence type="ECO:0000313" key="3">
    <source>
        <dbReference type="Proteomes" id="UP001596071"/>
    </source>
</evidence>
<keyword evidence="1" id="KW-0732">Signal</keyword>
<reference evidence="3" key="1">
    <citation type="journal article" date="2019" name="Int. J. Syst. Evol. Microbiol.">
        <title>The Global Catalogue of Microorganisms (GCM) 10K type strain sequencing project: providing services to taxonomists for standard genome sequencing and annotation.</title>
        <authorList>
            <consortium name="The Broad Institute Genomics Platform"/>
            <consortium name="The Broad Institute Genome Sequencing Center for Infectious Disease"/>
            <person name="Wu L."/>
            <person name="Ma J."/>
        </authorList>
    </citation>
    <scope>NUCLEOTIDE SEQUENCE [LARGE SCALE GENOMIC DNA]</scope>
    <source>
        <strain evidence="3">KACC 11299</strain>
    </source>
</reference>
<name>A0ABW0TWT8_9BACL</name>
<organism evidence="2 3">
    <name type="scientific">Sporosarcina koreensis</name>
    <dbReference type="NCBI Taxonomy" id="334735"/>
    <lineage>
        <taxon>Bacteria</taxon>
        <taxon>Bacillati</taxon>
        <taxon>Bacillota</taxon>
        <taxon>Bacilli</taxon>
        <taxon>Bacillales</taxon>
        <taxon>Caryophanaceae</taxon>
        <taxon>Sporosarcina</taxon>
    </lineage>
</organism>
<proteinExistence type="predicted"/>
<protein>
    <submittedName>
        <fullName evidence="2">DUF4309 domain-containing protein</fullName>
    </submittedName>
</protein>
<dbReference type="PROSITE" id="PS51257">
    <property type="entry name" value="PROKAR_LIPOPROTEIN"/>
    <property type="match status" value="1"/>
</dbReference>
<comment type="caution">
    <text evidence="2">The sequence shown here is derived from an EMBL/GenBank/DDBJ whole genome shotgun (WGS) entry which is preliminary data.</text>
</comment>
<dbReference type="Pfam" id="PF14172">
    <property type="entry name" value="DUF4309"/>
    <property type="match status" value="1"/>
</dbReference>
<keyword evidence="3" id="KW-1185">Reference proteome</keyword>
<evidence type="ECO:0000313" key="2">
    <source>
        <dbReference type="EMBL" id="MFC5603470.1"/>
    </source>
</evidence>